<dbReference type="PANTHER" id="PTHR31118">
    <property type="entry name" value="CYCLASE-LIKE PROTEIN 2"/>
    <property type="match status" value="1"/>
</dbReference>
<feature type="signal peptide" evidence="1">
    <location>
        <begin position="1"/>
        <end position="23"/>
    </location>
</feature>
<dbReference type="Pfam" id="PF04199">
    <property type="entry name" value="Cyclase"/>
    <property type="match status" value="1"/>
</dbReference>
<dbReference type="Gene3D" id="3.50.30.50">
    <property type="entry name" value="Putative cyclase"/>
    <property type="match status" value="1"/>
</dbReference>
<dbReference type="InterPro" id="IPR007325">
    <property type="entry name" value="KFase/CYL"/>
</dbReference>
<keyword evidence="1" id="KW-0732">Signal</keyword>
<reference evidence="2" key="1">
    <citation type="submission" date="2016-04" db="EMBL/GenBank/DDBJ databases">
        <authorList>
            <person name="Tabuchi Yagui T.R."/>
        </authorList>
    </citation>
    <scope>NUCLEOTIDE SEQUENCE [LARGE SCALE GENOMIC DNA]</scope>
    <source>
        <strain evidence="2">NIES-26</strain>
    </source>
</reference>
<dbReference type="SUPFAM" id="SSF102198">
    <property type="entry name" value="Putative cyclase"/>
    <property type="match status" value="1"/>
</dbReference>
<gene>
    <name evidence="2" type="ORF">A6770_39330</name>
</gene>
<organism evidence="2 3">
    <name type="scientific">Nostoc minutum NIES-26</name>
    <dbReference type="NCBI Taxonomy" id="1844469"/>
    <lineage>
        <taxon>Bacteria</taxon>
        <taxon>Bacillati</taxon>
        <taxon>Cyanobacteriota</taxon>
        <taxon>Cyanophyceae</taxon>
        <taxon>Nostocales</taxon>
        <taxon>Nostocaceae</taxon>
        <taxon>Nostoc</taxon>
    </lineage>
</organism>
<feature type="chain" id="PRO_5016968530" evidence="1">
    <location>
        <begin position="24"/>
        <end position="306"/>
    </location>
</feature>
<comment type="caution">
    <text evidence="2">The sequence shown here is derived from an EMBL/GenBank/DDBJ whole genome shotgun (WGS) entry which is preliminary data.</text>
</comment>
<dbReference type="EMBL" id="LXQD01000086">
    <property type="protein sequence ID" value="RCJ39045.1"/>
    <property type="molecule type" value="Genomic_DNA"/>
</dbReference>
<proteinExistence type="predicted"/>
<protein>
    <submittedName>
        <fullName evidence="2">Cyclase</fullName>
    </submittedName>
</protein>
<dbReference type="AlphaFoldDB" id="A0A367RRC7"/>
<evidence type="ECO:0000313" key="3">
    <source>
        <dbReference type="Proteomes" id="UP000252107"/>
    </source>
</evidence>
<dbReference type="InterPro" id="IPR037175">
    <property type="entry name" value="KFase_sf"/>
</dbReference>
<name>A0A367RRC7_9NOSO</name>
<sequence length="306" mass="34361">MKKFILLCLVIIFNLVMYISVSAAQTHKSPSLWQVYQQSLKSAKYVDLTHTITPSMPVWSGFAQSKFQATINPKSGKPYTYKQDGFEATYYDLSTDRLGTQLDPPAHWNPDYPAIDELPATYAIRPLVVIPIQGKVAKNANYHLAVQDILDWEKKHGKISPGSVVFVRSDWSKQWSDPNIASRTEFPGVKLEALKFLHLQRQILFHGHEPLDTDSTPNLEGEAWLLKNGYTQAEGVANLEQVPETGALVVIGYPKFQGGLGGYARYIAICPPDWKYGVSVGKIPESPLQKADKPLHWDQQLGIRVR</sequence>
<evidence type="ECO:0000256" key="1">
    <source>
        <dbReference type="SAM" id="SignalP"/>
    </source>
</evidence>
<dbReference type="GO" id="GO:0019441">
    <property type="term" value="P:L-tryptophan catabolic process to kynurenine"/>
    <property type="evidence" value="ECO:0007669"/>
    <property type="project" value="InterPro"/>
</dbReference>
<dbReference type="PANTHER" id="PTHR31118:SF12">
    <property type="entry name" value="CYCLASE-LIKE PROTEIN 2"/>
    <property type="match status" value="1"/>
</dbReference>
<keyword evidence="3" id="KW-1185">Reference proteome</keyword>
<evidence type="ECO:0000313" key="2">
    <source>
        <dbReference type="EMBL" id="RCJ39045.1"/>
    </source>
</evidence>
<dbReference type="GO" id="GO:0004061">
    <property type="term" value="F:arylformamidase activity"/>
    <property type="evidence" value="ECO:0007669"/>
    <property type="project" value="InterPro"/>
</dbReference>
<dbReference type="Proteomes" id="UP000252107">
    <property type="component" value="Unassembled WGS sequence"/>
</dbReference>
<accession>A0A367RRC7</accession>